<feature type="region of interest" description="Disordered" evidence="1">
    <location>
        <begin position="1"/>
        <end position="65"/>
    </location>
</feature>
<reference evidence="2 3" key="1">
    <citation type="submission" date="2019-08" db="EMBL/GenBank/DDBJ databases">
        <title>Genome sequencing of Paenibacillus faecis DSM 23593(T).</title>
        <authorList>
            <person name="Kook J.-K."/>
            <person name="Park S.-N."/>
            <person name="Lim Y.K."/>
        </authorList>
    </citation>
    <scope>NUCLEOTIDE SEQUENCE [LARGE SCALE GENOMIC DNA]</scope>
    <source>
        <strain evidence="2 3">DSM 23593</strain>
    </source>
</reference>
<dbReference type="RefSeq" id="WP_148450800.1">
    <property type="nucleotide sequence ID" value="NZ_VSDO01000001.1"/>
</dbReference>
<dbReference type="OrthoDB" id="2629872at2"/>
<name>A0A5D0CZN8_9BACL</name>
<dbReference type="EMBL" id="VSDO01000001">
    <property type="protein sequence ID" value="TYA15210.1"/>
    <property type="molecule type" value="Genomic_DNA"/>
</dbReference>
<feature type="compositionally biased region" description="Polar residues" evidence="1">
    <location>
        <begin position="16"/>
        <end position="25"/>
    </location>
</feature>
<evidence type="ECO:0000313" key="3">
    <source>
        <dbReference type="Proteomes" id="UP000325218"/>
    </source>
</evidence>
<organism evidence="2 3">
    <name type="scientific">Paenibacillus faecis</name>
    <dbReference type="NCBI Taxonomy" id="862114"/>
    <lineage>
        <taxon>Bacteria</taxon>
        <taxon>Bacillati</taxon>
        <taxon>Bacillota</taxon>
        <taxon>Bacilli</taxon>
        <taxon>Bacillales</taxon>
        <taxon>Paenibacillaceae</taxon>
        <taxon>Paenibacillus</taxon>
    </lineage>
</organism>
<proteinExistence type="predicted"/>
<feature type="compositionally biased region" description="Basic and acidic residues" evidence="1">
    <location>
        <begin position="41"/>
        <end position="58"/>
    </location>
</feature>
<accession>A0A5D0CZN8</accession>
<evidence type="ECO:0000313" key="2">
    <source>
        <dbReference type="EMBL" id="TYA15210.1"/>
    </source>
</evidence>
<comment type="caution">
    <text evidence="2">The sequence shown here is derived from an EMBL/GenBank/DDBJ whole genome shotgun (WGS) entry which is preliminary data.</text>
</comment>
<dbReference type="AlphaFoldDB" id="A0A5D0CZN8"/>
<protein>
    <submittedName>
        <fullName evidence="2">Uncharacterized protein</fullName>
    </submittedName>
</protein>
<evidence type="ECO:0000256" key="1">
    <source>
        <dbReference type="SAM" id="MobiDB-lite"/>
    </source>
</evidence>
<gene>
    <name evidence="2" type="ORF">FRY98_06085</name>
</gene>
<sequence length="65" mass="7449">MNLSSVHSPVPYHSQYPRTSVMSQAKKSEGKDSPLSFQEILQEKMKSNRERQTSESKRLSLPRSV</sequence>
<keyword evidence="3" id="KW-1185">Reference proteome</keyword>
<dbReference type="Proteomes" id="UP000325218">
    <property type="component" value="Unassembled WGS sequence"/>
</dbReference>